<evidence type="ECO:0000313" key="5">
    <source>
        <dbReference type="Proteomes" id="UP000681967"/>
    </source>
</evidence>
<evidence type="ECO:0000313" key="1">
    <source>
        <dbReference type="EMBL" id="CAF4531469.1"/>
    </source>
</evidence>
<accession>A0A8S3A2W5</accession>
<feature type="non-terminal residue" evidence="3">
    <location>
        <position position="1"/>
    </location>
</feature>
<protein>
    <submittedName>
        <fullName evidence="3">Uncharacterized protein</fullName>
    </submittedName>
</protein>
<feature type="non-terminal residue" evidence="3">
    <location>
        <position position="45"/>
    </location>
</feature>
<evidence type="ECO:0000313" key="2">
    <source>
        <dbReference type="EMBL" id="CAF4540070.1"/>
    </source>
</evidence>
<evidence type="ECO:0000313" key="4">
    <source>
        <dbReference type="EMBL" id="CAF4785920.1"/>
    </source>
</evidence>
<sequence>DASRTSQSIESGFAPKATVKAKVLPRLYERLREEKAMEDEDGDEA</sequence>
<organism evidence="3 5">
    <name type="scientific">Rotaria magnacalcarata</name>
    <dbReference type="NCBI Taxonomy" id="392030"/>
    <lineage>
        <taxon>Eukaryota</taxon>
        <taxon>Metazoa</taxon>
        <taxon>Spiralia</taxon>
        <taxon>Gnathifera</taxon>
        <taxon>Rotifera</taxon>
        <taxon>Eurotatoria</taxon>
        <taxon>Bdelloidea</taxon>
        <taxon>Philodinida</taxon>
        <taxon>Philodinidae</taxon>
        <taxon>Rotaria</taxon>
    </lineage>
</organism>
<dbReference type="EMBL" id="CAJOBJ010090406">
    <property type="protein sequence ID" value="CAF4540070.1"/>
    <property type="molecule type" value="Genomic_DNA"/>
</dbReference>
<dbReference type="Proteomes" id="UP000681720">
    <property type="component" value="Unassembled WGS sequence"/>
</dbReference>
<evidence type="ECO:0000313" key="3">
    <source>
        <dbReference type="EMBL" id="CAF4679966.1"/>
    </source>
</evidence>
<name>A0A8S3A2W5_9BILA</name>
<dbReference type="AlphaFoldDB" id="A0A8S3A2W5"/>
<dbReference type="EMBL" id="CAJOBH010084187">
    <property type="protein sequence ID" value="CAF4531469.1"/>
    <property type="molecule type" value="Genomic_DNA"/>
</dbReference>
<dbReference type="EMBL" id="CAJOBJ010146441">
    <property type="protein sequence ID" value="CAF4785920.1"/>
    <property type="molecule type" value="Genomic_DNA"/>
</dbReference>
<dbReference type="Proteomes" id="UP000681967">
    <property type="component" value="Unassembled WGS sequence"/>
</dbReference>
<gene>
    <name evidence="1" type="ORF">BYL167_LOCUS37324</name>
    <name evidence="3" type="ORF">BYL167_LOCUS43307</name>
    <name evidence="2" type="ORF">GIL414_LOCUS36381</name>
    <name evidence="4" type="ORF">GIL414_LOCUS46541</name>
</gene>
<proteinExistence type="predicted"/>
<comment type="caution">
    <text evidence="3">The sequence shown here is derived from an EMBL/GenBank/DDBJ whole genome shotgun (WGS) entry which is preliminary data.</text>
</comment>
<dbReference type="EMBL" id="CAJOBH010114769">
    <property type="protein sequence ID" value="CAF4679966.1"/>
    <property type="molecule type" value="Genomic_DNA"/>
</dbReference>
<reference evidence="3" key="1">
    <citation type="submission" date="2021-02" db="EMBL/GenBank/DDBJ databases">
        <authorList>
            <person name="Nowell W R."/>
        </authorList>
    </citation>
    <scope>NUCLEOTIDE SEQUENCE</scope>
</reference>